<protein>
    <submittedName>
        <fullName evidence="8">P-loop containing nucleoside triphosphate hydrolase protein</fullName>
    </submittedName>
</protein>
<dbReference type="Pfam" id="PF00005">
    <property type="entry name" value="ABC_tran"/>
    <property type="match status" value="1"/>
</dbReference>
<evidence type="ECO:0000256" key="6">
    <source>
        <dbReference type="ARBA" id="ARBA00022845"/>
    </source>
</evidence>
<feature type="domain" description="ABC transporter" evidence="7">
    <location>
        <begin position="19"/>
        <end position="236"/>
    </location>
</feature>
<comment type="similarity">
    <text evidence="1">Belongs to the ABC transporter superfamily. ABCF family. Translational throttle EttA subfamily.</text>
</comment>
<keyword evidence="3" id="KW-0699">rRNA-binding</keyword>
<name>A0ABQ7GHN3_DUNSA</name>
<evidence type="ECO:0000313" key="9">
    <source>
        <dbReference type="Proteomes" id="UP000815325"/>
    </source>
</evidence>
<dbReference type="SUPFAM" id="SSF52540">
    <property type="entry name" value="P-loop containing nucleoside triphosphate hydrolases"/>
    <property type="match status" value="1"/>
</dbReference>
<keyword evidence="9" id="KW-1185">Reference proteome</keyword>
<dbReference type="PROSITE" id="PS50893">
    <property type="entry name" value="ABC_TRANSPORTER_2"/>
    <property type="match status" value="1"/>
</dbReference>
<evidence type="ECO:0000256" key="4">
    <source>
        <dbReference type="ARBA" id="ARBA00022741"/>
    </source>
</evidence>
<dbReference type="PANTHER" id="PTHR43858">
    <property type="entry name" value="ENERGY-DEPENDENT TRANSLATIONAL THROTTLE PROTEIN ETTA"/>
    <property type="match status" value="1"/>
</dbReference>
<keyword evidence="5" id="KW-0067">ATP-binding</keyword>
<evidence type="ECO:0000256" key="3">
    <source>
        <dbReference type="ARBA" id="ARBA00022730"/>
    </source>
</evidence>
<accession>A0ABQ7GHN3</accession>
<evidence type="ECO:0000259" key="7">
    <source>
        <dbReference type="PROSITE" id="PS50893"/>
    </source>
</evidence>
<sequence>MQVDSITIPVGPRLGSKVIEAKGITKAFGDRLLVDDLNFSVPPGSVVGIIGGNGAGKSTLFKIIMGQEKPEKGELEIGETVVPMYVDQSRDALDPNRTVYEEIAEGSDEVDLNGRKVNTRAYCSWYNFKSTDQNKKVGMLSGGERNRLHLAKTLKQSGNLLLLDEPTNDLDVETLRCLEEAIDNFAGSVLIISHDRWFLDRMATHILAFEDNSTAVWFEGNFSEYEEDRRRRTGQIAPTRIKFRRLANV</sequence>
<dbReference type="InterPro" id="IPR027417">
    <property type="entry name" value="P-loop_NTPase"/>
</dbReference>
<gene>
    <name evidence="8" type="ORF">DUNSADRAFT_9381</name>
</gene>
<evidence type="ECO:0000256" key="1">
    <source>
        <dbReference type="ARBA" id="ARBA00005868"/>
    </source>
</evidence>
<dbReference type="CDD" id="cd03221">
    <property type="entry name" value="ABCF_EF-3"/>
    <property type="match status" value="1"/>
</dbReference>
<dbReference type="InterPro" id="IPR003593">
    <property type="entry name" value="AAA+_ATPase"/>
</dbReference>
<dbReference type="InterPro" id="IPR022374">
    <property type="entry name" value="EttA"/>
</dbReference>
<keyword evidence="2" id="KW-0820">tRNA-binding</keyword>
<proteinExistence type="inferred from homology"/>
<evidence type="ECO:0000256" key="5">
    <source>
        <dbReference type="ARBA" id="ARBA00022840"/>
    </source>
</evidence>
<comment type="caution">
    <text evidence="8">The sequence shown here is derived from an EMBL/GenBank/DDBJ whole genome shotgun (WGS) entry which is preliminary data.</text>
</comment>
<dbReference type="Gene3D" id="3.40.50.300">
    <property type="entry name" value="P-loop containing nucleotide triphosphate hydrolases"/>
    <property type="match status" value="1"/>
</dbReference>
<dbReference type="Proteomes" id="UP000815325">
    <property type="component" value="Unassembled WGS sequence"/>
</dbReference>
<dbReference type="EMBL" id="MU069775">
    <property type="protein sequence ID" value="KAF5834105.1"/>
    <property type="molecule type" value="Genomic_DNA"/>
</dbReference>
<evidence type="ECO:0000313" key="8">
    <source>
        <dbReference type="EMBL" id="KAF5834105.1"/>
    </source>
</evidence>
<keyword evidence="4" id="KW-0547">Nucleotide-binding</keyword>
<evidence type="ECO:0000256" key="2">
    <source>
        <dbReference type="ARBA" id="ARBA00022555"/>
    </source>
</evidence>
<organism evidence="8 9">
    <name type="scientific">Dunaliella salina</name>
    <name type="common">Green alga</name>
    <name type="synonym">Protococcus salinus</name>
    <dbReference type="NCBI Taxonomy" id="3046"/>
    <lineage>
        <taxon>Eukaryota</taxon>
        <taxon>Viridiplantae</taxon>
        <taxon>Chlorophyta</taxon>
        <taxon>core chlorophytes</taxon>
        <taxon>Chlorophyceae</taxon>
        <taxon>CS clade</taxon>
        <taxon>Chlamydomonadales</taxon>
        <taxon>Dunaliellaceae</taxon>
        <taxon>Dunaliella</taxon>
    </lineage>
</organism>
<keyword evidence="6" id="KW-0810">Translation regulation</keyword>
<dbReference type="InterPro" id="IPR003439">
    <property type="entry name" value="ABC_transporter-like_ATP-bd"/>
</dbReference>
<dbReference type="PANTHER" id="PTHR43858:SF1">
    <property type="entry name" value="ABC TRANSPORTER-RELATED PROTEIN"/>
    <property type="match status" value="1"/>
</dbReference>
<keyword evidence="2" id="KW-0694">RNA-binding</keyword>
<keyword evidence="8" id="KW-0378">Hydrolase</keyword>
<dbReference type="SMART" id="SM00382">
    <property type="entry name" value="AAA"/>
    <property type="match status" value="1"/>
</dbReference>
<reference evidence="8" key="1">
    <citation type="submission" date="2017-08" db="EMBL/GenBank/DDBJ databases">
        <authorList>
            <person name="Polle J.E."/>
            <person name="Barry K."/>
            <person name="Cushman J."/>
            <person name="Schmutz J."/>
            <person name="Tran D."/>
            <person name="Hathwaick L.T."/>
            <person name="Yim W.C."/>
            <person name="Jenkins J."/>
            <person name="Mckie-Krisberg Z.M."/>
            <person name="Prochnik S."/>
            <person name="Lindquist E."/>
            <person name="Dockter R.B."/>
            <person name="Adam C."/>
            <person name="Molina H."/>
            <person name="Bunkerborg J."/>
            <person name="Jin E."/>
            <person name="Buchheim M."/>
            <person name="Magnuson J."/>
        </authorList>
    </citation>
    <scope>NUCLEOTIDE SEQUENCE</scope>
    <source>
        <strain evidence="8">CCAP 19/18</strain>
    </source>
</reference>
<dbReference type="GO" id="GO:0016787">
    <property type="term" value="F:hydrolase activity"/>
    <property type="evidence" value="ECO:0007669"/>
    <property type="project" value="UniProtKB-KW"/>
</dbReference>